<feature type="signal peptide" evidence="6">
    <location>
        <begin position="1"/>
        <end position="20"/>
    </location>
</feature>
<dbReference type="eggNOG" id="COG4531">
    <property type="taxonomic scope" value="Bacteria"/>
</dbReference>
<organism evidence="7 8">
    <name type="scientific">Alcanivorax dieselolei (strain DSM 16502 / CGMCC 1.3690 / MCCC 1A00001 / B-5)</name>
    <name type="common">Alloalcanivorax dieselolei</name>
    <dbReference type="NCBI Taxonomy" id="930169"/>
    <lineage>
        <taxon>Bacteria</taxon>
        <taxon>Pseudomonadati</taxon>
        <taxon>Pseudomonadota</taxon>
        <taxon>Gammaproteobacteria</taxon>
        <taxon>Oceanospirillales</taxon>
        <taxon>Alcanivoracaceae</taxon>
        <taxon>Alloalcanivorax</taxon>
    </lineage>
</organism>
<protein>
    <recommendedName>
        <fullName evidence="2">High-affinity zinc uptake system protein ZnuA</fullName>
    </recommendedName>
</protein>
<dbReference type="AlphaFoldDB" id="K0CIW9"/>
<evidence type="ECO:0000256" key="2">
    <source>
        <dbReference type="ARBA" id="ARBA00015915"/>
    </source>
</evidence>
<dbReference type="Gene3D" id="3.40.50.1980">
    <property type="entry name" value="Nitrogenase molybdenum iron protein domain"/>
    <property type="match status" value="2"/>
</dbReference>
<dbReference type="Pfam" id="PF01297">
    <property type="entry name" value="ZnuA"/>
    <property type="match status" value="1"/>
</dbReference>
<evidence type="ECO:0000256" key="1">
    <source>
        <dbReference type="ARBA" id="ARBA00011028"/>
    </source>
</evidence>
<dbReference type="PATRIC" id="fig|930169.3.peg.4301"/>
<name>K0CIW9_ALCDB</name>
<comment type="similarity">
    <text evidence="1">Belongs to the bacterial solute-binding protein 9 family.</text>
</comment>
<dbReference type="GO" id="GO:0046872">
    <property type="term" value="F:metal ion binding"/>
    <property type="evidence" value="ECO:0007669"/>
    <property type="project" value="InterPro"/>
</dbReference>
<keyword evidence="5" id="KW-0862">Zinc</keyword>
<dbReference type="PANTHER" id="PTHR42953">
    <property type="entry name" value="HIGH-AFFINITY ZINC UPTAKE SYSTEM PROTEIN ZNUA-RELATED"/>
    <property type="match status" value="1"/>
</dbReference>
<dbReference type="OrthoDB" id="7346865at2"/>
<evidence type="ECO:0000256" key="4">
    <source>
        <dbReference type="ARBA" id="ARBA00022729"/>
    </source>
</evidence>
<reference evidence="7 8" key="1">
    <citation type="journal article" date="2012" name="J. Bacteriol.">
        <title>Complete genome sequence of Alcanivorax dieselolei type strain B5.</title>
        <authorList>
            <person name="Lai Q."/>
            <person name="Li W."/>
            <person name="Shao Z."/>
        </authorList>
    </citation>
    <scope>NUCLEOTIDE SEQUENCE [LARGE SCALE GENOMIC DNA]</scope>
    <source>
        <strain evidence="8">DSM 16502 / CGMCC 1.3690 / B-5</strain>
    </source>
</reference>
<sequence length="295" mass="31740">MRCFLLVLLFLVGLPVSLPASPSSSATTIVASVEPLAMALRQLYGDQAEVVTLLAPNQNPHHLSLSPRQALAVRDADLVVWLGEDAEPPVAALIRRRSGPNLALADLPGAEVRDGSAGHDHAGDHAGHSHSQIDPHLWLAPANMVVLARALAEQDRVPLPAMEPGRFIAAVAAAEQSIAARLAPLQQQAWLTYHHPYAYFQHHFGLADPLVISEQLGAGPSSRRFVTLAARISKSNMRCALLEPEAQGQLVKRLCPDCDLVRLDPLGRDHADSGYSDWLEQVVTPAFVACLQQGP</sequence>
<evidence type="ECO:0000313" key="7">
    <source>
        <dbReference type="EMBL" id="AFT72593.1"/>
    </source>
</evidence>
<keyword evidence="5" id="KW-0864">Zinc transport</keyword>
<dbReference type="PANTHER" id="PTHR42953:SF3">
    <property type="entry name" value="HIGH-AFFINITY ZINC UPTAKE SYSTEM PROTEIN ZNUA"/>
    <property type="match status" value="1"/>
</dbReference>
<dbReference type="EMBL" id="CP003466">
    <property type="protein sequence ID" value="AFT72593.1"/>
    <property type="molecule type" value="Genomic_DNA"/>
</dbReference>
<evidence type="ECO:0000256" key="6">
    <source>
        <dbReference type="SAM" id="SignalP"/>
    </source>
</evidence>
<dbReference type="HOGENOM" id="CLU_016838_1_2_6"/>
<feature type="chain" id="PRO_5003830058" description="High-affinity zinc uptake system protein ZnuA" evidence="6">
    <location>
        <begin position="21"/>
        <end position="295"/>
    </location>
</feature>
<dbReference type="RefSeq" id="WP_014996644.1">
    <property type="nucleotide sequence ID" value="NC_018691.1"/>
</dbReference>
<dbReference type="Proteomes" id="UP000006286">
    <property type="component" value="Chromosome"/>
</dbReference>
<keyword evidence="8" id="KW-1185">Reference proteome</keyword>
<keyword evidence="5" id="KW-0406">Ion transport</keyword>
<proteinExistence type="inferred from homology"/>
<keyword evidence="4 6" id="KW-0732">Signal</keyword>
<dbReference type="KEGG" id="adi:B5T_04333"/>
<dbReference type="STRING" id="930169.B5T_04333"/>
<evidence type="ECO:0000313" key="8">
    <source>
        <dbReference type="Proteomes" id="UP000006286"/>
    </source>
</evidence>
<gene>
    <name evidence="7" type="primary">znuA</name>
    <name evidence="7" type="ordered locus">B5T_04333</name>
</gene>
<dbReference type="InterPro" id="IPR050492">
    <property type="entry name" value="Bact_metal-bind_prot9"/>
</dbReference>
<evidence type="ECO:0000256" key="5">
    <source>
        <dbReference type="ARBA" id="ARBA00022906"/>
    </source>
</evidence>
<dbReference type="GO" id="GO:0006829">
    <property type="term" value="P:zinc ion transport"/>
    <property type="evidence" value="ECO:0007669"/>
    <property type="project" value="UniProtKB-KW"/>
</dbReference>
<accession>K0CIW9</accession>
<evidence type="ECO:0000256" key="3">
    <source>
        <dbReference type="ARBA" id="ARBA00022448"/>
    </source>
</evidence>
<dbReference type="SUPFAM" id="SSF53807">
    <property type="entry name" value="Helical backbone' metal receptor"/>
    <property type="match status" value="1"/>
</dbReference>
<keyword evidence="3" id="KW-0813">Transport</keyword>
<dbReference type="InterPro" id="IPR006127">
    <property type="entry name" value="ZnuA-like"/>
</dbReference>